<dbReference type="Gene3D" id="1.10.760.10">
    <property type="entry name" value="Cytochrome c-like domain"/>
    <property type="match status" value="1"/>
</dbReference>
<accession>A0A2V3ZKW1</accession>
<evidence type="ECO:0000256" key="7">
    <source>
        <dbReference type="ARBA" id="ARBA00031244"/>
    </source>
</evidence>
<dbReference type="GO" id="GO:0005506">
    <property type="term" value="F:iron ion binding"/>
    <property type="evidence" value="ECO:0007669"/>
    <property type="project" value="InterPro"/>
</dbReference>
<dbReference type="Proteomes" id="UP000253987">
    <property type="component" value="Unassembled WGS sequence"/>
</dbReference>
<organism evidence="11 12">
    <name type="scientific">Marinobacter vulgaris</name>
    <dbReference type="NCBI Taxonomy" id="1928331"/>
    <lineage>
        <taxon>Bacteria</taxon>
        <taxon>Pseudomonadati</taxon>
        <taxon>Pseudomonadota</taxon>
        <taxon>Gammaproteobacteria</taxon>
        <taxon>Pseudomonadales</taxon>
        <taxon>Marinobacteraceae</taxon>
        <taxon>Marinobacter</taxon>
    </lineage>
</organism>
<reference evidence="12" key="1">
    <citation type="submission" date="2018-05" db="EMBL/GenBank/DDBJ databases">
        <authorList>
            <person name="Lu D."/>
        </authorList>
    </citation>
    <scope>NUCLEOTIDE SEQUENCE [LARGE SCALE GENOMIC DNA]</scope>
    <source>
        <strain evidence="12">F01</strain>
    </source>
</reference>
<evidence type="ECO:0000256" key="6">
    <source>
        <dbReference type="ARBA" id="ARBA00023004"/>
    </source>
</evidence>
<feature type="binding site" description="covalent" evidence="8">
    <location>
        <position position="51"/>
    </location>
    <ligand>
        <name>heme c</name>
        <dbReference type="ChEBI" id="CHEBI:61717"/>
    </ligand>
</feature>
<comment type="caution">
    <text evidence="11">The sequence shown here is derived from an EMBL/GenBank/DDBJ whole genome shotgun (WGS) entry which is preliminary data.</text>
</comment>
<keyword evidence="3 8" id="KW-0349">Heme</keyword>
<dbReference type="PROSITE" id="PS51007">
    <property type="entry name" value="CYTC"/>
    <property type="match status" value="1"/>
</dbReference>
<feature type="binding site" description="covalent" evidence="8">
    <location>
        <position position="47"/>
    </location>
    <ligand>
        <name>heme c</name>
        <dbReference type="ChEBI" id="CHEBI:61717"/>
    </ligand>
</feature>
<evidence type="ECO:0000256" key="9">
    <source>
        <dbReference type="SAM" id="SignalP"/>
    </source>
</evidence>
<feature type="binding site" description="covalent" evidence="8">
    <location>
        <position position="95"/>
    </location>
    <ligand>
        <name>heme c</name>
        <dbReference type="ChEBI" id="CHEBI:61717"/>
    </ligand>
</feature>
<keyword evidence="12" id="KW-1185">Reference proteome</keyword>
<evidence type="ECO:0000313" key="11">
    <source>
        <dbReference type="EMBL" id="PXX91841.1"/>
    </source>
</evidence>
<proteinExistence type="predicted"/>
<dbReference type="InterPro" id="IPR036909">
    <property type="entry name" value="Cyt_c-like_dom_sf"/>
</dbReference>
<evidence type="ECO:0000256" key="2">
    <source>
        <dbReference type="ARBA" id="ARBA00022448"/>
    </source>
</evidence>
<dbReference type="OrthoDB" id="9814063at2"/>
<reference evidence="11 12" key="2">
    <citation type="submission" date="2018-06" db="EMBL/GenBank/DDBJ databases">
        <title>Marinobactersediminissp. nov, a moderately halophilic bacterium isolated from marine solar saltern.</title>
        <authorList>
            <person name="Zhang Y."/>
        </authorList>
    </citation>
    <scope>NUCLEOTIDE SEQUENCE [LARGE SCALE GENOMIC DNA]</scope>
    <source>
        <strain evidence="11 12">F01</strain>
    </source>
</reference>
<dbReference type="GO" id="GO:0020037">
    <property type="term" value="F:heme binding"/>
    <property type="evidence" value="ECO:0007669"/>
    <property type="project" value="InterPro"/>
</dbReference>
<dbReference type="InterPro" id="IPR002324">
    <property type="entry name" value="Cyt_c_ID"/>
</dbReference>
<dbReference type="PRINTS" id="PR00606">
    <property type="entry name" value="CYTCHROMECID"/>
</dbReference>
<keyword evidence="4 8" id="KW-0479">Metal-binding</keyword>
<keyword evidence="6 8" id="KW-0408">Iron</keyword>
<dbReference type="AlphaFoldDB" id="A0A2V3ZKW1"/>
<evidence type="ECO:0000259" key="10">
    <source>
        <dbReference type="PROSITE" id="PS51007"/>
    </source>
</evidence>
<evidence type="ECO:0000256" key="5">
    <source>
        <dbReference type="ARBA" id="ARBA00022982"/>
    </source>
</evidence>
<evidence type="ECO:0000256" key="8">
    <source>
        <dbReference type="PIRSR" id="PIRSR602324-1"/>
    </source>
</evidence>
<dbReference type="EMBL" id="QFWX01000003">
    <property type="protein sequence ID" value="PXX91841.1"/>
    <property type="molecule type" value="Genomic_DNA"/>
</dbReference>
<protein>
    <recommendedName>
        <fullName evidence="1">Cytochrome c-551</fullName>
    </recommendedName>
    <alternativeName>
        <fullName evidence="7">Cytochrome c551</fullName>
    </alternativeName>
</protein>
<dbReference type="PROSITE" id="PS51257">
    <property type="entry name" value="PROKAR_LIPOPROTEIN"/>
    <property type="match status" value="1"/>
</dbReference>
<dbReference type="InterPro" id="IPR009056">
    <property type="entry name" value="Cyt_c-like_dom"/>
</dbReference>
<feature type="domain" description="Cytochrome c" evidence="10">
    <location>
        <begin position="30"/>
        <end position="120"/>
    </location>
</feature>
<dbReference type="RefSeq" id="WP_114612722.1">
    <property type="nucleotide sequence ID" value="NZ_QFWX01000003.1"/>
</dbReference>
<gene>
    <name evidence="11" type="ORF">DIT71_08285</name>
</gene>
<evidence type="ECO:0000256" key="1">
    <source>
        <dbReference type="ARBA" id="ARBA00021020"/>
    </source>
</evidence>
<evidence type="ECO:0000256" key="4">
    <source>
        <dbReference type="ARBA" id="ARBA00022723"/>
    </source>
</evidence>
<dbReference type="SUPFAM" id="SSF46626">
    <property type="entry name" value="Cytochrome c"/>
    <property type="match status" value="1"/>
</dbReference>
<dbReference type="Pfam" id="PF00034">
    <property type="entry name" value="Cytochrom_C"/>
    <property type="match status" value="1"/>
</dbReference>
<keyword evidence="2" id="KW-0813">Transport</keyword>
<feature type="signal peptide" evidence="9">
    <location>
        <begin position="1"/>
        <end position="31"/>
    </location>
</feature>
<name>A0A2V3ZKW1_9GAMM</name>
<dbReference type="GO" id="GO:0009055">
    <property type="term" value="F:electron transfer activity"/>
    <property type="evidence" value="ECO:0007669"/>
    <property type="project" value="InterPro"/>
</dbReference>
<evidence type="ECO:0000256" key="3">
    <source>
        <dbReference type="ARBA" id="ARBA00022617"/>
    </source>
</evidence>
<feature type="chain" id="PRO_5016064378" description="Cytochrome c-551" evidence="9">
    <location>
        <begin position="32"/>
        <end position="124"/>
    </location>
</feature>
<comment type="PTM">
    <text evidence="8">Binds 1 heme c group covalently per subunit.</text>
</comment>
<evidence type="ECO:0000313" key="12">
    <source>
        <dbReference type="Proteomes" id="UP000253987"/>
    </source>
</evidence>
<keyword evidence="9" id="KW-0732">Signal</keyword>
<keyword evidence="5" id="KW-0249">Electron transport</keyword>
<sequence length="124" mass="13738">MIERKDADMKWTIVSTALVSCLSIGSATALADSHGKSTMQLAEEKQCMACHTTSDEVPRSPSFQSIAQKYTKDDADKLVQVVLKGGEDHWGSAKMPEMDERAEVSEEEARKLVNWILDMRSGTM</sequence>